<dbReference type="InterPro" id="IPR025870">
    <property type="entry name" value="Glyoxalase-like_dom"/>
</dbReference>
<reference evidence="2 3" key="1">
    <citation type="submission" date="2020-08" db="EMBL/GenBank/DDBJ databases">
        <title>Genomic Encyclopedia of Type Strains, Phase IV (KMG-V): Genome sequencing to study the core and pangenomes of soil and plant-associated prokaryotes.</title>
        <authorList>
            <person name="Whitman W."/>
        </authorList>
    </citation>
    <scope>NUCLEOTIDE SEQUENCE [LARGE SCALE GENOMIC DNA]</scope>
    <source>
        <strain evidence="2 3">SRMrh-85</strain>
    </source>
</reference>
<evidence type="ECO:0000259" key="1">
    <source>
        <dbReference type="Pfam" id="PF13468"/>
    </source>
</evidence>
<dbReference type="EMBL" id="JACHVZ010000003">
    <property type="protein sequence ID" value="MBB2926720.1"/>
    <property type="molecule type" value="Genomic_DNA"/>
</dbReference>
<organism evidence="2 3">
    <name type="scientific">Paraburkholderia silvatlantica</name>
    <dbReference type="NCBI Taxonomy" id="321895"/>
    <lineage>
        <taxon>Bacteria</taxon>
        <taxon>Pseudomonadati</taxon>
        <taxon>Pseudomonadota</taxon>
        <taxon>Betaproteobacteria</taxon>
        <taxon>Burkholderiales</taxon>
        <taxon>Burkholderiaceae</taxon>
        <taxon>Paraburkholderia</taxon>
    </lineage>
</organism>
<evidence type="ECO:0000313" key="3">
    <source>
        <dbReference type="Proteomes" id="UP000533533"/>
    </source>
</evidence>
<accession>A0ABR6FH14</accession>
<sequence length="255" mass="27825">MMLSLDHLVINTRYDTDAAQALFGALGFALTPRGFHTLGSINHAIVFEGHYLELIGLPADGSATRPEIAASPLGADGLVFRSDDPQRTFDDLRAAGFDATPPQHFSRPVAGLGDARFVTVRLAPGQLPGARVYFCQHLTPEFVFREAWRSHANGAYALAALHLVDAERDDYARLGEPEPGFRLVFHSRAQFDAHFGALAGHITARAPRYGAVTIRTAKWREIGAYAANAQLPHDVQATRSVVALPRFDTLLEFVP</sequence>
<dbReference type="Pfam" id="PF13468">
    <property type="entry name" value="Glyoxalase_3"/>
    <property type="match status" value="1"/>
</dbReference>
<dbReference type="InterPro" id="IPR029068">
    <property type="entry name" value="Glyas_Bleomycin-R_OHBP_Dase"/>
</dbReference>
<keyword evidence="3" id="KW-1185">Reference proteome</keyword>
<proteinExistence type="predicted"/>
<comment type="caution">
    <text evidence="2">The sequence shown here is derived from an EMBL/GenBank/DDBJ whole genome shotgun (WGS) entry which is preliminary data.</text>
</comment>
<gene>
    <name evidence="2" type="ORF">FHX59_001129</name>
</gene>
<dbReference type="SUPFAM" id="SSF54593">
    <property type="entry name" value="Glyoxalase/Bleomycin resistance protein/Dihydroxybiphenyl dioxygenase"/>
    <property type="match status" value="1"/>
</dbReference>
<dbReference type="PANTHER" id="PTHR40265">
    <property type="entry name" value="BLL2707 PROTEIN"/>
    <property type="match status" value="1"/>
</dbReference>
<name>A0ABR6FH14_9BURK</name>
<protein>
    <recommendedName>
        <fullName evidence="1">Glyoxalase-like domain-containing protein</fullName>
    </recommendedName>
</protein>
<dbReference type="PANTHER" id="PTHR40265:SF1">
    <property type="entry name" value="GLYOXALASE-LIKE DOMAIN-CONTAINING PROTEIN"/>
    <property type="match status" value="1"/>
</dbReference>
<dbReference type="Proteomes" id="UP000533533">
    <property type="component" value="Unassembled WGS sequence"/>
</dbReference>
<dbReference type="Gene3D" id="3.10.180.10">
    <property type="entry name" value="2,3-Dihydroxybiphenyl 1,2-Dioxygenase, domain 1"/>
    <property type="match status" value="1"/>
</dbReference>
<evidence type="ECO:0000313" key="2">
    <source>
        <dbReference type="EMBL" id="MBB2926720.1"/>
    </source>
</evidence>
<feature type="domain" description="Glyoxalase-like" evidence="1">
    <location>
        <begin position="5"/>
        <end position="174"/>
    </location>
</feature>